<feature type="compositionally biased region" description="Polar residues" evidence="1">
    <location>
        <begin position="341"/>
        <end position="355"/>
    </location>
</feature>
<name>A0A8T0E706_ARGBR</name>
<accession>A0A8T0E706</accession>
<evidence type="ECO:0000313" key="4">
    <source>
        <dbReference type="EMBL" id="KAF8767563.1"/>
    </source>
</evidence>
<dbReference type="InterPro" id="IPR038243">
    <property type="entry name" value="Spidroin_N_sf"/>
</dbReference>
<proteinExistence type="predicted"/>
<feature type="region of interest" description="Disordered" evidence="1">
    <location>
        <begin position="329"/>
        <end position="362"/>
    </location>
</feature>
<dbReference type="Proteomes" id="UP000807504">
    <property type="component" value="Unassembled WGS sequence"/>
</dbReference>
<evidence type="ECO:0000256" key="1">
    <source>
        <dbReference type="SAM" id="MobiDB-lite"/>
    </source>
</evidence>
<gene>
    <name evidence="4" type="ORF">HNY73_020502</name>
</gene>
<evidence type="ECO:0000256" key="2">
    <source>
        <dbReference type="SAM" id="SignalP"/>
    </source>
</evidence>
<evidence type="ECO:0000313" key="5">
    <source>
        <dbReference type="Proteomes" id="UP000807504"/>
    </source>
</evidence>
<feature type="signal peptide" evidence="2">
    <location>
        <begin position="1"/>
        <end position="23"/>
    </location>
</feature>
<protein>
    <recommendedName>
        <fullName evidence="3">Spidroin N-terminal domain-containing protein</fullName>
    </recommendedName>
</protein>
<keyword evidence="5" id="KW-1185">Reference proteome</keyword>
<reference evidence="4" key="2">
    <citation type="submission" date="2020-06" db="EMBL/GenBank/DDBJ databases">
        <authorList>
            <person name="Sheffer M."/>
        </authorList>
    </citation>
    <scope>NUCLEOTIDE SEQUENCE</scope>
</reference>
<dbReference type="InterPro" id="IPR031913">
    <property type="entry name" value="Spidroin_N"/>
</dbReference>
<keyword evidence="2" id="KW-0732">Signal</keyword>
<dbReference type="Gene3D" id="1.10.274.70">
    <property type="match status" value="1"/>
</dbReference>
<evidence type="ECO:0000259" key="3">
    <source>
        <dbReference type="Pfam" id="PF16763"/>
    </source>
</evidence>
<sequence>MGWITHVFVAACFLGLSFRATSGTKQNGKDISDFNKTEKKFAKVFVNSVLHSKEFGKKGDMSFIEVTETLIKAISLLQQTEHADYTEKEALMYAFASAIAELIVDQFDDDATIGEKTKIVTDALEKAYLKTTGKPNYDLIREVKILVMIFLTLDNTTMDALFEPLFGPSQSGIEYKAQQGVNHYGKVQENFVPVQTPNFTLYYLNGTKVPPERVQSITSRYYGVRGGHPKMIPIGSVTLGKDKYSQFEQTGFQQYQGEGYAQFPQYRQGEDAQIPQYRQGEYGEFPQYRQGEDAQVPQYRQGGYGEFPQYRQEGYGEYPQYRQGYAQLPQYRQGGYVQFPQGKNSQSPQSNGQETPENEEPK</sequence>
<reference evidence="4" key="1">
    <citation type="journal article" date="2020" name="bioRxiv">
        <title>Chromosome-level reference genome of the European wasp spider Argiope bruennichi: a resource for studies on range expansion and evolutionary adaptation.</title>
        <authorList>
            <person name="Sheffer M.M."/>
            <person name="Hoppe A."/>
            <person name="Krehenwinkel H."/>
            <person name="Uhl G."/>
            <person name="Kuss A.W."/>
            <person name="Jensen L."/>
            <person name="Jensen C."/>
            <person name="Gillespie R.G."/>
            <person name="Hoff K.J."/>
            <person name="Prost S."/>
        </authorList>
    </citation>
    <scope>NUCLEOTIDE SEQUENCE</scope>
</reference>
<comment type="caution">
    <text evidence="4">The sequence shown here is derived from an EMBL/GenBank/DDBJ whole genome shotgun (WGS) entry which is preliminary data.</text>
</comment>
<dbReference type="AlphaFoldDB" id="A0A8T0E706"/>
<feature type="chain" id="PRO_5035741170" description="Spidroin N-terminal domain-containing protein" evidence="2">
    <location>
        <begin position="24"/>
        <end position="362"/>
    </location>
</feature>
<organism evidence="4 5">
    <name type="scientific">Argiope bruennichi</name>
    <name type="common">Wasp spider</name>
    <name type="synonym">Aranea bruennichi</name>
    <dbReference type="NCBI Taxonomy" id="94029"/>
    <lineage>
        <taxon>Eukaryota</taxon>
        <taxon>Metazoa</taxon>
        <taxon>Ecdysozoa</taxon>
        <taxon>Arthropoda</taxon>
        <taxon>Chelicerata</taxon>
        <taxon>Arachnida</taxon>
        <taxon>Araneae</taxon>
        <taxon>Araneomorphae</taxon>
        <taxon>Entelegynae</taxon>
        <taxon>Araneoidea</taxon>
        <taxon>Araneidae</taxon>
        <taxon>Argiope</taxon>
    </lineage>
</organism>
<feature type="domain" description="Spidroin N-terminal" evidence="3">
    <location>
        <begin position="37"/>
        <end position="151"/>
    </location>
</feature>
<dbReference type="Pfam" id="PF16763">
    <property type="entry name" value="Spidroin_N"/>
    <property type="match status" value="1"/>
</dbReference>
<dbReference type="EMBL" id="JABXBU010002230">
    <property type="protein sequence ID" value="KAF8767563.1"/>
    <property type="molecule type" value="Genomic_DNA"/>
</dbReference>